<sequence>MPARYRPAGHGWQRAACRLRKQPETTHTTLIAITGYGKEQDRRAAFDAGFDHHLVKPVDFKELAAVLETIRSA</sequence>
<keyword evidence="4" id="KW-1185">Reference proteome</keyword>
<protein>
    <submittedName>
        <fullName evidence="3">Response regulator</fullName>
    </submittedName>
</protein>
<organism evidence="3 4">
    <name type="scientific">Pseudoduganella lutea</name>
    <dbReference type="NCBI Taxonomy" id="321985"/>
    <lineage>
        <taxon>Bacteria</taxon>
        <taxon>Pseudomonadati</taxon>
        <taxon>Pseudomonadota</taxon>
        <taxon>Betaproteobacteria</taxon>
        <taxon>Burkholderiales</taxon>
        <taxon>Oxalobacteraceae</taxon>
        <taxon>Telluria group</taxon>
        <taxon>Pseudoduganella</taxon>
    </lineage>
</organism>
<evidence type="ECO:0000313" key="3">
    <source>
        <dbReference type="EMBL" id="QBE62234.1"/>
    </source>
</evidence>
<comment type="caution">
    <text evidence="1">Lacks conserved residue(s) required for the propagation of feature annotation.</text>
</comment>
<dbReference type="SUPFAM" id="SSF52172">
    <property type="entry name" value="CheY-like"/>
    <property type="match status" value="1"/>
</dbReference>
<dbReference type="InterPro" id="IPR001789">
    <property type="entry name" value="Sig_transdc_resp-reg_receiver"/>
</dbReference>
<dbReference type="Proteomes" id="UP000290637">
    <property type="component" value="Chromosome"/>
</dbReference>
<reference evidence="3 4" key="1">
    <citation type="submission" date="2019-02" db="EMBL/GenBank/DDBJ databases">
        <title>Draft Genome Sequences of Six Type Strains of the Genus Massilia.</title>
        <authorList>
            <person name="Miess H."/>
            <person name="Frediansyhah A."/>
            <person name="Gross H."/>
        </authorList>
    </citation>
    <scope>NUCLEOTIDE SEQUENCE [LARGE SCALE GENOMIC DNA]</scope>
    <source>
        <strain evidence="3 4">DSM 17473</strain>
    </source>
</reference>
<evidence type="ECO:0000256" key="1">
    <source>
        <dbReference type="PROSITE-ProRule" id="PRU00169"/>
    </source>
</evidence>
<dbReference type="AlphaFoldDB" id="A0A4P6KU59"/>
<dbReference type="EMBL" id="CP035913">
    <property type="protein sequence ID" value="QBE62234.1"/>
    <property type="molecule type" value="Genomic_DNA"/>
</dbReference>
<accession>A0A4P6KU59</accession>
<dbReference type="OrthoDB" id="5421695at2"/>
<name>A0A4P6KU59_9BURK</name>
<dbReference type="Gene3D" id="3.40.50.2300">
    <property type="match status" value="1"/>
</dbReference>
<dbReference type="PROSITE" id="PS50110">
    <property type="entry name" value="RESPONSE_REGULATORY"/>
    <property type="match status" value="1"/>
</dbReference>
<dbReference type="GO" id="GO:0000160">
    <property type="term" value="P:phosphorelay signal transduction system"/>
    <property type="evidence" value="ECO:0007669"/>
    <property type="project" value="InterPro"/>
</dbReference>
<feature type="domain" description="Response regulatory" evidence="2">
    <location>
        <begin position="1"/>
        <end position="71"/>
    </location>
</feature>
<dbReference type="KEGG" id="plue:EWM63_03910"/>
<gene>
    <name evidence="3" type="ORF">EWM63_03910</name>
</gene>
<proteinExistence type="predicted"/>
<dbReference type="RefSeq" id="WP_130185371.1">
    <property type="nucleotide sequence ID" value="NZ_CP035913.1"/>
</dbReference>
<dbReference type="InterPro" id="IPR011006">
    <property type="entry name" value="CheY-like_superfamily"/>
</dbReference>
<evidence type="ECO:0000313" key="4">
    <source>
        <dbReference type="Proteomes" id="UP000290637"/>
    </source>
</evidence>
<evidence type="ECO:0000259" key="2">
    <source>
        <dbReference type="PROSITE" id="PS50110"/>
    </source>
</evidence>